<evidence type="ECO:0000256" key="1">
    <source>
        <dbReference type="SAM" id="MobiDB-lite"/>
    </source>
</evidence>
<accession>A0A8S0VRV0</accession>
<comment type="caution">
    <text evidence="2">The sequence shown here is derived from an EMBL/GenBank/DDBJ whole genome shotgun (WGS) entry which is preliminary data.</text>
</comment>
<gene>
    <name evidence="2" type="ORF">AAE3_LOCUS6934</name>
</gene>
<dbReference type="SUPFAM" id="SSF52047">
    <property type="entry name" value="RNI-like"/>
    <property type="match status" value="1"/>
</dbReference>
<dbReference type="OrthoDB" id="3054030at2759"/>
<reference evidence="2 3" key="1">
    <citation type="submission" date="2020-01" db="EMBL/GenBank/DDBJ databases">
        <authorList>
            <person name="Gupta K D."/>
        </authorList>
    </citation>
    <scope>NUCLEOTIDE SEQUENCE [LARGE SCALE GENOMIC DNA]</scope>
</reference>
<name>A0A8S0VRV0_CYCAE</name>
<dbReference type="Proteomes" id="UP000467700">
    <property type="component" value="Unassembled WGS sequence"/>
</dbReference>
<evidence type="ECO:0000313" key="2">
    <source>
        <dbReference type="EMBL" id="CAA7264879.1"/>
    </source>
</evidence>
<organism evidence="2 3">
    <name type="scientific">Cyclocybe aegerita</name>
    <name type="common">Black poplar mushroom</name>
    <name type="synonym">Agrocybe aegerita</name>
    <dbReference type="NCBI Taxonomy" id="1973307"/>
    <lineage>
        <taxon>Eukaryota</taxon>
        <taxon>Fungi</taxon>
        <taxon>Dikarya</taxon>
        <taxon>Basidiomycota</taxon>
        <taxon>Agaricomycotina</taxon>
        <taxon>Agaricomycetes</taxon>
        <taxon>Agaricomycetidae</taxon>
        <taxon>Agaricales</taxon>
        <taxon>Agaricineae</taxon>
        <taxon>Bolbitiaceae</taxon>
        <taxon>Cyclocybe</taxon>
    </lineage>
</organism>
<dbReference type="AlphaFoldDB" id="A0A8S0VRV0"/>
<feature type="compositionally biased region" description="Basic residues" evidence="1">
    <location>
        <begin position="195"/>
        <end position="208"/>
    </location>
</feature>
<evidence type="ECO:0000313" key="3">
    <source>
        <dbReference type="Proteomes" id="UP000467700"/>
    </source>
</evidence>
<dbReference type="InterPro" id="IPR032675">
    <property type="entry name" value="LRR_dom_sf"/>
</dbReference>
<feature type="region of interest" description="Disordered" evidence="1">
    <location>
        <begin position="193"/>
        <end position="215"/>
    </location>
</feature>
<sequence length="588" mass="65389">MADGLAGIHHIPDEIFVLIFDQPDVPLETLYNASLVSKRLHYFCLPLFLARFDISDPSEYAEIIFHDNFGGTALDALDGLRVGLYIHHIKHLVCRFQLPGEEGDLEVVIRHMKRLYGLVSSLSSIENVSIFYGSEICCCCSGLDIGETLDEILEEWSRVMGRTLSKMIERGCTAMSLAGGRYMDHTYAFRTGNAKSKKSKRAAKTKGKSTRDQPFSSAFKNLFGKRGSNEDVRLAPDEINILNGESWAFCRAKGTGTSVVLTPLMLGNEEKENSQLKHLTIQSMMVLMPPLLHWTAQTLRLPSVQSLTLKNLQINRKCWKMMFTVLAGAIPTLSELHLSSLRQIVPGDLLKFISSFPRLTSLHIGRDVDCIDAYDLGPFPDFPELISLYAPARWVIKLLGAQRTGLARLESLAIVYNLRNEGFSHWLRKSSGTPTIPILLKEQDRPLTVSLEVYLGGNPGWRMREDVECPTADATRALRHGGGGVGRVECEAERPDVSNVVSLTLVFDEKLKSGDVKLESVLSRWLALFYGVRHLGVRTVPPKAISEEQAMGLLNCVWREGGLAAMSSVELNGNEVDIDEPDTDTGFH</sequence>
<dbReference type="Gene3D" id="3.80.10.10">
    <property type="entry name" value="Ribonuclease Inhibitor"/>
    <property type="match status" value="1"/>
</dbReference>
<evidence type="ECO:0008006" key="4">
    <source>
        <dbReference type="Google" id="ProtNLM"/>
    </source>
</evidence>
<protein>
    <recommendedName>
        <fullName evidence="4">F-box domain-containing protein</fullName>
    </recommendedName>
</protein>
<keyword evidence="3" id="KW-1185">Reference proteome</keyword>
<dbReference type="EMBL" id="CACVBS010000046">
    <property type="protein sequence ID" value="CAA7264879.1"/>
    <property type="molecule type" value="Genomic_DNA"/>
</dbReference>
<proteinExistence type="predicted"/>